<dbReference type="RefSeq" id="WP_012415151.1">
    <property type="nucleotide sequence ID" value="NC_010644.1"/>
</dbReference>
<name>B2KDE0_ELUMP</name>
<accession>B2KDE0</accession>
<dbReference type="HOGENOM" id="CLU_2681923_0_0_0"/>
<dbReference type="KEGG" id="emi:Emin_0983"/>
<dbReference type="Proteomes" id="UP000001029">
    <property type="component" value="Chromosome"/>
</dbReference>
<evidence type="ECO:0000313" key="1">
    <source>
        <dbReference type="EMBL" id="ACC98536.1"/>
    </source>
</evidence>
<keyword evidence="2" id="KW-1185">Reference proteome</keyword>
<dbReference type="AlphaFoldDB" id="B2KDE0"/>
<protein>
    <submittedName>
        <fullName evidence="1">Uncharacterized protein</fullName>
    </submittedName>
</protein>
<evidence type="ECO:0000313" key="2">
    <source>
        <dbReference type="Proteomes" id="UP000001029"/>
    </source>
</evidence>
<dbReference type="STRING" id="445932.Emin_0983"/>
<gene>
    <name evidence="1" type="ordered locus">Emin_0983</name>
</gene>
<sequence length="74" mass="8494">MEHNPSVRIKKVKDFVKTRKIERAQMKAAKAKLTRKEKKAANFYGLNIYFKGAACDKCGVLRDRTGKKVKRPAK</sequence>
<dbReference type="EMBL" id="CP001055">
    <property type="protein sequence ID" value="ACC98536.1"/>
    <property type="molecule type" value="Genomic_DNA"/>
</dbReference>
<organism evidence="1 2">
    <name type="scientific">Elusimicrobium minutum (strain Pei191)</name>
    <dbReference type="NCBI Taxonomy" id="445932"/>
    <lineage>
        <taxon>Bacteria</taxon>
        <taxon>Pseudomonadati</taxon>
        <taxon>Elusimicrobiota</taxon>
        <taxon>Elusimicrobia</taxon>
        <taxon>Elusimicrobiales</taxon>
        <taxon>Elusimicrobiaceae</taxon>
        <taxon>Elusimicrobium</taxon>
    </lineage>
</organism>
<reference evidence="1 2" key="1">
    <citation type="journal article" date="2009" name="Appl. Environ. Microbiol.">
        <title>Genomic analysis of 'Elusimicrobium minutum,' the first cultivated representative of the phylum 'Elusimicrobia' (formerly termite group 1).</title>
        <authorList>
            <person name="Herlemann D.P.R."/>
            <person name="Geissinger O."/>
            <person name="Ikeda-Ohtsubo W."/>
            <person name="Kunin V."/>
            <person name="Sun H."/>
            <person name="Lapidus A."/>
            <person name="Hugenholtz P."/>
            <person name="Brune A."/>
        </authorList>
    </citation>
    <scope>NUCLEOTIDE SEQUENCE [LARGE SCALE GENOMIC DNA]</scope>
    <source>
        <strain evidence="1 2">Pei191</strain>
    </source>
</reference>
<proteinExistence type="predicted"/>